<accession>A0A9P6KKZ9</accession>
<organism evidence="1 2">
    <name type="scientific">Paraphaeosphaeria minitans</name>
    <dbReference type="NCBI Taxonomy" id="565426"/>
    <lineage>
        <taxon>Eukaryota</taxon>
        <taxon>Fungi</taxon>
        <taxon>Dikarya</taxon>
        <taxon>Ascomycota</taxon>
        <taxon>Pezizomycotina</taxon>
        <taxon>Dothideomycetes</taxon>
        <taxon>Pleosporomycetidae</taxon>
        <taxon>Pleosporales</taxon>
        <taxon>Massarineae</taxon>
        <taxon>Didymosphaeriaceae</taxon>
        <taxon>Paraphaeosphaeria</taxon>
    </lineage>
</organism>
<dbReference type="Proteomes" id="UP000756921">
    <property type="component" value="Unassembled WGS sequence"/>
</dbReference>
<gene>
    <name evidence="1" type="ORF">PMIN01_11184</name>
</gene>
<name>A0A9P6KKZ9_9PLEO</name>
<dbReference type="AlphaFoldDB" id="A0A9P6KKZ9"/>
<protein>
    <submittedName>
        <fullName evidence="1">Uncharacterized protein</fullName>
    </submittedName>
</protein>
<keyword evidence="2" id="KW-1185">Reference proteome</keyword>
<comment type="caution">
    <text evidence="1">The sequence shown here is derived from an EMBL/GenBank/DDBJ whole genome shotgun (WGS) entry which is preliminary data.</text>
</comment>
<evidence type="ECO:0000313" key="2">
    <source>
        <dbReference type="Proteomes" id="UP000756921"/>
    </source>
</evidence>
<dbReference type="EMBL" id="WJXW01000014">
    <property type="protein sequence ID" value="KAF9730315.1"/>
    <property type="molecule type" value="Genomic_DNA"/>
</dbReference>
<evidence type="ECO:0000313" key="1">
    <source>
        <dbReference type="EMBL" id="KAF9730315.1"/>
    </source>
</evidence>
<reference evidence="1" key="1">
    <citation type="journal article" date="2020" name="Mol. Plant Microbe Interact.">
        <title>Genome Sequence of the Biocontrol Agent Coniothyrium minitans strain Conio (IMI 134523).</title>
        <authorList>
            <person name="Patel D."/>
            <person name="Shittu T.A."/>
            <person name="Baroncelli R."/>
            <person name="Muthumeenakshi S."/>
            <person name="Osborne T.H."/>
            <person name="Janganan T.K."/>
            <person name="Sreenivasaprasad S."/>
        </authorList>
    </citation>
    <scope>NUCLEOTIDE SEQUENCE</scope>
    <source>
        <strain evidence="1">Conio</strain>
    </source>
</reference>
<proteinExistence type="predicted"/>
<sequence>MQRAIHTAPLVPQRARARWATVRTPQCLPTAVDVAPSSLQLALEAGDRIRRLWLLCVRAPQLAEATQMPILPRTGCHQAGFAAKTLLTVCLRERDVTAQRQRAPESRLLFAMCTAPGTAPRHLSQPQLAFHRSGLLNLRSKRSQHASEHL</sequence>